<dbReference type="InterPro" id="IPR056924">
    <property type="entry name" value="SH3_Tf2-1"/>
</dbReference>
<dbReference type="VEuPathDB" id="FungiDB:PEXP_063500"/>
<dbReference type="Proteomes" id="UP000030143">
    <property type="component" value="Unassembled WGS sequence"/>
</dbReference>
<dbReference type="GeneID" id="27681995"/>
<dbReference type="STRING" id="27334.A0A0A2IV19"/>
<feature type="domain" description="Tf2-1-like SH3-like" evidence="1">
    <location>
        <begin position="71"/>
        <end position="135"/>
    </location>
</feature>
<evidence type="ECO:0000313" key="2">
    <source>
        <dbReference type="EMBL" id="KGO58950.1"/>
    </source>
</evidence>
<name>A0A0A2IV19_PENEN</name>
<reference evidence="2 3" key="1">
    <citation type="journal article" date="2015" name="Mol. Plant Microbe Interact.">
        <title>Genome, transcriptome, and functional analyses of Penicillium expansum provide new insights into secondary metabolism and pathogenicity.</title>
        <authorList>
            <person name="Ballester A.R."/>
            <person name="Marcet-Houben M."/>
            <person name="Levin E."/>
            <person name="Sela N."/>
            <person name="Selma-Lazaro C."/>
            <person name="Carmona L."/>
            <person name="Wisniewski M."/>
            <person name="Droby S."/>
            <person name="Gonzalez-Candelas L."/>
            <person name="Gabaldon T."/>
        </authorList>
    </citation>
    <scope>NUCLEOTIDE SEQUENCE [LARGE SCALE GENOMIC DNA]</scope>
    <source>
        <strain evidence="2 3">MD-8</strain>
    </source>
</reference>
<sequence length="147" mass="17135">MDSYVGASVSETLPKLMFGFDLRMPWDLFHNSFATQDLSSCQDAIEYLKYAAMQMKGYYDRRHQPKYFAVGDKFLLRIGRDYNISINNTISHKLYQQYVGPFTVIERVGHLPYRLQFPPRWKIYPVISVQNLEPALSPEPFDAPTTI</sequence>
<evidence type="ECO:0000313" key="3">
    <source>
        <dbReference type="Proteomes" id="UP000030143"/>
    </source>
</evidence>
<evidence type="ECO:0000259" key="1">
    <source>
        <dbReference type="Pfam" id="PF24626"/>
    </source>
</evidence>
<dbReference type="Pfam" id="PF24626">
    <property type="entry name" value="SH3_Tf2-1"/>
    <property type="match status" value="1"/>
</dbReference>
<protein>
    <recommendedName>
        <fullName evidence="1">Tf2-1-like SH3-like domain-containing protein</fullName>
    </recommendedName>
</protein>
<accession>A0A0A2IV19</accession>
<proteinExistence type="predicted"/>
<organism evidence="2 3">
    <name type="scientific">Penicillium expansum</name>
    <name type="common">Blue mold rot fungus</name>
    <dbReference type="NCBI Taxonomy" id="27334"/>
    <lineage>
        <taxon>Eukaryota</taxon>
        <taxon>Fungi</taxon>
        <taxon>Dikarya</taxon>
        <taxon>Ascomycota</taxon>
        <taxon>Pezizomycotina</taxon>
        <taxon>Eurotiomycetes</taxon>
        <taxon>Eurotiomycetidae</taxon>
        <taxon>Eurotiales</taxon>
        <taxon>Aspergillaceae</taxon>
        <taxon>Penicillium</taxon>
    </lineage>
</organism>
<gene>
    <name evidence="2" type="ORF">PEX2_093050</name>
</gene>
<dbReference type="AlphaFoldDB" id="A0A0A2IV19"/>
<dbReference type="RefSeq" id="XP_016600291.1">
    <property type="nucleotide sequence ID" value="XM_016746575.1"/>
</dbReference>
<dbReference type="OrthoDB" id="4365225at2759"/>
<dbReference type="EMBL" id="JQFZ01000110">
    <property type="protein sequence ID" value="KGO58950.1"/>
    <property type="molecule type" value="Genomic_DNA"/>
</dbReference>
<comment type="caution">
    <text evidence="2">The sequence shown here is derived from an EMBL/GenBank/DDBJ whole genome shotgun (WGS) entry which is preliminary data.</text>
</comment>
<dbReference type="PhylomeDB" id="A0A0A2IV19"/>
<dbReference type="HOGENOM" id="CLU_1768731_0_0_1"/>
<keyword evidence="3" id="KW-1185">Reference proteome</keyword>